<evidence type="ECO:0000256" key="4">
    <source>
        <dbReference type="SAM" id="Phobius"/>
    </source>
</evidence>
<organism evidence="5 6">
    <name type="scientific">Molorchus minor</name>
    <dbReference type="NCBI Taxonomy" id="1323400"/>
    <lineage>
        <taxon>Eukaryota</taxon>
        <taxon>Metazoa</taxon>
        <taxon>Ecdysozoa</taxon>
        <taxon>Arthropoda</taxon>
        <taxon>Hexapoda</taxon>
        <taxon>Insecta</taxon>
        <taxon>Pterygota</taxon>
        <taxon>Neoptera</taxon>
        <taxon>Endopterygota</taxon>
        <taxon>Coleoptera</taxon>
        <taxon>Polyphaga</taxon>
        <taxon>Cucujiformia</taxon>
        <taxon>Chrysomeloidea</taxon>
        <taxon>Cerambycidae</taxon>
        <taxon>Lamiinae</taxon>
        <taxon>Monochamini</taxon>
        <taxon>Molorchus</taxon>
    </lineage>
</organism>
<comment type="similarity">
    <text evidence="1">Belongs to the GDA1/CD39 NTPase family.</text>
</comment>
<evidence type="ECO:0000256" key="2">
    <source>
        <dbReference type="ARBA" id="ARBA00022801"/>
    </source>
</evidence>
<keyword evidence="4" id="KW-0812">Transmembrane</keyword>
<name>A0ABQ9JDE0_9CUCU</name>
<sequence length="181" mass="20470">MSNSELRRRKNKEHNEKPRTKSKRKDKTVTSIQTSLLCLILSGTILTLFIILYTDQIPWHIGHRAVDNIAKQLGYHKLQHAVVIDVGSTGSRVDTCFLDKELFEHTKPGLSSFAKEPEKGVATIANLLEKAKKEIPKEYWSSTPLILKATAGLRLLPAEQAEKLLDSVKELFKKDAILNKR</sequence>
<dbReference type="Proteomes" id="UP001162164">
    <property type="component" value="Unassembled WGS sequence"/>
</dbReference>
<evidence type="ECO:0000256" key="1">
    <source>
        <dbReference type="ARBA" id="ARBA00009283"/>
    </source>
</evidence>
<accession>A0ABQ9JDE0</accession>
<evidence type="ECO:0000256" key="3">
    <source>
        <dbReference type="SAM" id="MobiDB-lite"/>
    </source>
</evidence>
<dbReference type="Pfam" id="PF01150">
    <property type="entry name" value="GDA1_CD39"/>
    <property type="match status" value="1"/>
</dbReference>
<dbReference type="InterPro" id="IPR000407">
    <property type="entry name" value="GDA1_CD39_NTPase"/>
</dbReference>
<evidence type="ECO:0008006" key="7">
    <source>
        <dbReference type="Google" id="ProtNLM"/>
    </source>
</evidence>
<keyword evidence="2" id="KW-0378">Hydrolase</keyword>
<comment type="caution">
    <text evidence="5">The sequence shown here is derived from an EMBL/GenBank/DDBJ whole genome shotgun (WGS) entry which is preliminary data.</text>
</comment>
<keyword evidence="4" id="KW-1133">Transmembrane helix</keyword>
<evidence type="ECO:0000313" key="5">
    <source>
        <dbReference type="EMBL" id="KAJ8976174.1"/>
    </source>
</evidence>
<protein>
    <recommendedName>
        <fullName evidence="7">Apyrase</fullName>
    </recommendedName>
</protein>
<dbReference type="EMBL" id="JAPWTJ010000716">
    <property type="protein sequence ID" value="KAJ8976174.1"/>
    <property type="molecule type" value="Genomic_DNA"/>
</dbReference>
<reference evidence="5" key="1">
    <citation type="journal article" date="2023" name="Insect Mol. Biol.">
        <title>Genome sequencing provides insights into the evolution of gene families encoding plant cell wall-degrading enzymes in longhorned beetles.</title>
        <authorList>
            <person name="Shin N.R."/>
            <person name="Okamura Y."/>
            <person name="Kirsch R."/>
            <person name="Pauchet Y."/>
        </authorList>
    </citation>
    <scope>NUCLEOTIDE SEQUENCE</scope>
    <source>
        <strain evidence="5">MMC_N1</strain>
    </source>
</reference>
<evidence type="ECO:0000313" key="6">
    <source>
        <dbReference type="Proteomes" id="UP001162164"/>
    </source>
</evidence>
<proteinExistence type="inferred from homology"/>
<dbReference type="PANTHER" id="PTHR11782:SF127">
    <property type="entry name" value="NTPASE, ISOFORM F"/>
    <property type="match status" value="1"/>
</dbReference>
<dbReference type="Gene3D" id="3.30.420.40">
    <property type="match status" value="1"/>
</dbReference>
<gene>
    <name evidence="5" type="ORF">NQ317_002063</name>
</gene>
<keyword evidence="6" id="KW-1185">Reference proteome</keyword>
<feature type="transmembrane region" description="Helical" evidence="4">
    <location>
        <begin position="29"/>
        <end position="53"/>
    </location>
</feature>
<keyword evidence="4" id="KW-0472">Membrane</keyword>
<feature type="region of interest" description="Disordered" evidence="3">
    <location>
        <begin position="1"/>
        <end position="27"/>
    </location>
</feature>
<dbReference type="PANTHER" id="PTHR11782">
    <property type="entry name" value="ADENOSINE/GUANOSINE DIPHOSPHATASE"/>
    <property type="match status" value="1"/>
</dbReference>